<sequence length="248" mass="27481">MDQNLPNQAISAAMDRNWKLAVRLNLQILKSEPHDTQALNRLARAYLETGHKVKAQTAYKQVLKIDRYDSIATRGLQQVKNAGSALATVFASPAALPQFLEEPGITRTVSLSRLGDPKILSALRPADPVLVTARQHCVSVLTPQKQYLGRLPDDLASRMRTLLKAGNVFQAWVKSVELQNSDKTKPGLKIFIREVSRGAKYKDSPSFPPTEKLTYVSFTPPELVHQEKPNISTTGEDTAEVDSPEQID</sequence>
<dbReference type="AlphaFoldDB" id="A0A0G1RF58"/>
<dbReference type="Proteomes" id="UP000034607">
    <property type="component" value="Unassembled WGS sequence"/>
</dbReference>
<feature type="repeat" description="TPR" evidence="1">
    <location>
        <begin position="36"/>
        <end position="69"/>
    </location>
</feature>
<accession>A0A0G1RF58</accession>
<protein>
    <submittedName>
        <fullName evidence="3">Tetratricopeptide TPR_2 repeat protein</fullName>
    </submittedName>
</protein>
<evidence type="ECO:0000256" key="1">
    <source>
        <dbReference type="PROSITE-ProRule" id="PRU00339"/>
    </source>
</evidence>
<feature type="compositionally biased region" description="Acidic residues" evidence="2">
    <location>
        <begin position="237"/>
        <end position="248"/>
    </location>
</feature>
<name>A0A0G1RF58_9BACT</name>
<evidence type="ECO:0000256" key="2">
    <source>
        <dbReference type="SAM" id="MobiDB-lite"/>
    </source>
</evidence>
<evidence type="ECO:0000313" key="3">
    <source>
        <dbReference type="EMBL" id="KKU55964.1"/>
    </source>
</evidence>
<dbReference type="PROSITE" id="PS50005">
    <property type="entry name" value="TPR"/>
    <property type="match status" value="1"/>
</dbReference>
<gene>
    <name evidence="3" type="ORF">UX78_C0014G0017</name>
</gene>
<reference evidence="3 4" key="1">
    <citation type="journal article" date="2015" name="Nature">
        <title>rRNA introns, odd ribosomes, and small enigmatic genomes across a large radiation of phyla.</title>
        <authorList>
            <person name="Brown C.T."/>
            <person name="Hug L.A."/>
            <person name="Thomas B.C."/>
            <person name="Sharon I."/>
            <person name="Castelle C.J."/>
            <person name="Singh A."/>
            <person name="Wilkins M.J."/>
            <person name="Williams K.H."/>
            <person name="Banfield J.F."/>
        </authorList>
    </citation>
    <scope>NUCLEOTIDE SEQUENCE [LARGE SCALE GENOMIC DNA]</scope>
</reference>
<dbReference type="InterPro" id="IPR011990">
    <property type="entry name" value="TPR-like_helical_dom_sf"/>
</dbReference>
<comment type="caution">
    <text evidence="3">The sequence shown here is derived from an EMBL/GenBank/DDBJ whole genome shotgun (WGS) entry which is preliminary data.</text>
</comment>
<dbReference type="Gene3D" id="1.25.40.10">
    <property type="entry name" value="Tetratricopeptide repeat domain"/>
    <property type="match status" value="1"/>
</dbReference>
<dbReference type="SUPFAM" id="SSF48452">
    <property type="entry name" value="TPR-like"/>
    <property type="match status" value="1"/>
</dbReference>
<organism evidence="3 4">
    <name type="scientific">Candidatus Amesbacteria bacterium GW2011_GWA2_47_11</name>
    <dbReference type="NCBI Taxonomy" id="1618357"/>
    <lineage>
        <taxon>Bacteria</taxon>
        <taxon>Candidatus Amesiibacteriota</taxon>
    </lineage>
</organism>
<dbReference type="InterPro" id="IPR019734">
    <property type="entry name" value="TPR_rpt"/>
</dbReference>
<proteinExistence type="predicted"/>
<evidence type="ECO:0000313" key="4">
    <source>
        <dbReference type="Proteomes" id="UP000034607"/>
    </source>
</evidence>
<dbReference type="EMBL" id="LCNM01000014">
    <property type="protein sequence ID" value="KKU55964.1"/>
    <property type="molecule type" value="Genomic_DNA"/>
</dbReference>
<feature type="region of interest" description="Disordered" evidence="2">
    <location>
        <begin position="224"/>
        <end position="248"/>
    </location>
</feature>
<keyword evidence="1" id="KW-0802">TPR repeat</keyword>